<evidence type="ECO:0000313" key="3">
    <source>
        <dbReference type="Proteomes" id="UP001596472"/>
    </source>
</evidence>
<dbReference type="EMBL" id="JBHTBS010000019">
    <property type="protein sequence ID" value="MFC7339522.1"/>
    <property type="molecule type" value="Genomic_DNA"/>
</dbReference>
<name>A0ABW2LAS1_9BACT</name>
<dbReference type="Gene3D" id="3.40.50.300">
    <property type="entry name" value="P-loop containing nucleotide triphosphate hydrolases"/>
    <property type="match status" value="1"/>
</dbReference>
<protein>
    <submittedName>
        <fullName evidence="2">AAA family ATPase</fullName>
    </submittedName>
</protein>
<dbReference type="CDD" id="cd02042">
    <property type="entry name" value="ParAB_family"/>
    <property type="match status" value="1"/>
</dbReference>
<dbReference type="RefSeq" id="WP_379716498.1">
    <property type="nucleotide sequence ID" value="NZ_JBHTBS010000019.1"/>
</dbReference>
<comment type="caution">
    <text evidence="2">The sequence shown here is derived from an EMBL/GenBank/DDBJ whole genome shotgun (WGS) entry which is preliminary data.</text>
</comment>
<dbReference type="PANTHER" id="PTHR13696">
    <property type="entry name" value="P-LOOP CONTAINING NUCLEOSIDE TRIPHOSPHATE HYDROLASE"/>
    <property type="match status" value="1"/>
</dbReference>
<dbReference type="Proteomes" id="UP001596472">
    <property type="component" value="Unassembled WGS sequence"/>
</dbReference>
<dbReference type="SUPFAM" id="SSF52540">
    <property type="entry name" value="P-loop containing nucleoside triphosphate hydrolases"/>
    <property type="match status" value="1"/>
</dbReference>
<feature type="domain" description="CobQ/CobB/MinD/ParA nucleotide binding" evidence="1">
    <location>
        <begin position="3"/>
        <end position="160"/>
    </location>
</feature>
<dbReference type="PANTHER" id="PTHR13696:SF99">
    <property type="entry name" value="COBYRINIC ACID AC-DIAMIDE SYNTHASE"/>
    <property type="match status" value="1"/>
</dbReference>
<organism evidence="2 3">
    <name type="scientific">Haloferula chungangensis</name>
    <dbReference type="NCBI Taxonomy" id="1048331"/>
    <lineage>
        <taxon>Bacteria</taxon>
        <taxon>Pseudomonadati</taxon>
        <taxon>Verrucomicrobiota</taxon>
        <taxon>Verrucomicrobiia</taxon>
        <taxon>Verrucomicrobiales</taxon>
        <taxon>Verrucomicrobiaceae</taxon>
        <taxon>Haloferula</taxon>
    </lineage>
</organism>
<dbReference type="InterPro" id="IPR002586">
    <property type="entry name" value="CobQ/CobB/MinD/ParA_Nub-bd_dom"/>
</dbReference>
<accession>A0ABW2LAS1</accession>
<evidence type="ECO:0000259" key="1">
    <source>
        <dbReference type="Pfam" id="PF01656"/>
    </source>
</evidence>
<keyword evidence="3" id="KW-1185">Reference proteome</keyword>
<proteinExistence type="predicted"/>
<gene>
    <name evidence="2" type="ORF">ACFQY0_20185</name>
</gene>
<dbReference type="InterPro" id="IPR050678">
    <property type="entry name" value="DNA_Partitioning_ATPase"/>
</dbReference>
<dbReference type="InterPro" id="IPR027417">
    <property type="entry name" value="P-loop_NTPase"/>
</dbReference>
<dbReference type="Pfam" id="PF01656">
    <property type="entry name" value="CbiA"/>
    <property type="match status" value="1"/>
</dbReference>
<sequence>MTITFVNGKGGVGKSTFCFLTALGLREAGKSVSIEDLDPQKSISAWVDEERDGISKTEQQEFHLIDTRPAIDDQSVHSAIERADRIIMPSTPSPGDLSAVRASYEVVQKFKRKGAKVFVGLNCVRPGTNFSQDAPGILSGLGLPLLQNALPDRQSIQRSVLLGWKAMDPGTQTAVFKLTIEIVS</sequence>
<evidence type="ECO:0000313" key="2">
    <source>
        <dbReference type="EMBL" id="MFC7339522.1"/>
    </source>
</evidence>
<dbReference type="PIRSF" id="PIRSF009320">
    <property type="entry name" value="Nuc_binding_HP_1000"/>
    <property type="match status" value="1"/>
</dbReference>
<reference evidence="3" key="1">
    <citation type="journal article" date="2019" name="Int. J. Syst. Evol. Microbiol.">
        <title>The Global Catalogue of Microorganisms (GCM) 10K type strain sequencing project: providing services to taxonomists for standard genome sequencing and annotation.</title>
        <authorList>
            <consortium name="The Broad Institute Genomics Platform"/>
            <consortium name="The Broad Institute Genome Sequencing Center for Infectious Disease"/>
            <person name="Wu L."/>
            <person name="Ma J."/>
        </authorList>
    </citation>
    <scope>NUCLEOTIDE SEQUENCE [LARGE SCALE GENOMIC DNA]</scope>
    <source>
        <strain evidence="3">CGMCC 4.1467</strain>
    </source>
</reference>